<name>A0A816QLQ1_BRANA</name>
<dbReference type="Proteomes" id="UP001295469">
    <property type="component" value="Chromosome C06"/>
</dbReference>
<feature type="region of interest" description="Disordered" evidence="1">
    <location>
        <begin position="1"/>
        <end position="33"/>
    </location>
</feature>
<feature type="non-terminal residue" evidence="2">
    <location>
        <position position="48"/>
    </location>
</feature>
<proteinExistence type="predicted"/>
<organism evidence="2">
    <name type="scientific">Brassica napus</name>
    <name type="common">Rape</name>
    <dbReference type="NCBI Taxonomy" id="3708"/>
    <lineage>
        <taxon>Eukaryota</taxon>
        <taxon>Viridiplantae</taxon>
        <taxon>Streptophyta</taxon>
        <taxon>Embryophyta</taxon>
        <taxon>Tracheophyta</taxon>
        <taxon>Spermatophyta</taxon>
        <taxon>Magnoliopsida</taxon>
        <taxon>eudicotyledons</taxon>
        <taxon>Gunneridae</taxon>
        <taxon>Pentapetalae</taxon>
        <taxon>rosids</taxon>
        <taxon>malvids</taxon>
        <taxon>Brassicales</taxon>
        <taxon>Brassicaceae</taxon>
        <taxon>Brassiceae</taxon>
        <taxon>Brassica</taxon>
    </lineage>
</organism>
<sequence>WFLVHPSNPPLRSSEPRRRRRATASSCRSSPSLDAGIFTIHQRSAPLP</sequence>
<accession>A0A816QLQ1</accession>
<evidence type="ECO:0000256" key="1">
    <source>
        <dbReference type="SAM" id="MobiDB-lite"/>
    </source>
</evidence>
<dbReference type="AlphaFoldDB" id="A0A816QLQ1"/>
<reference evidence="2" key="1">
    <citation type="submission" date="2021-01" db="EMBL/GenBank/DDBJ databases">
        <authorList>
            <consortium name="Genoscope - CEA"/>
            <person name="William W."/>
        </authorList>
    </citation>
    <scope>NUCLEOTIDE SEQUENCE</scope>
</reference>
<protein>
    <submittedName>
        <fullName evidence="2">(rape) hypothetical protein</fullName>
    </submittedName>
</protein>
<evidence type="ECO:0000313" key="2">
    <source>
        <dbReference type="EMBL" id="CAF2061975.1"/>
    </source>
</evidence>
<gene>
    <name evidence="2" type="ORF">DARMORV10_C06P36920.1</name>
</gene>
<dbReference type="EMBL" id="HG994370">
    <property type="protein sequence ID" value="CAF2061975.1"/>
    <property type="molecule type" value="Genomic_DNA"/>
</dbReference>
<feature type="compositionally biased region" description="Low complexity" evidence="1">
    <location>
        <begin position="23"/>
        <end position="32"/>
    </location>
</feature>